<gene>
    <name evidence="2" type="ORF">M407DRAFT_3671</name>
</gene>
<keyword evidence="3" id="KW-1185">Reference proteome</keyword>
<dbReference type="Proteomes" id="UP000054248">
    <property type="component" value="Unassembled WGS sequence"/>
</dbReference>
<dbReference type="HOGENOM" id="CLU_1556405_0_0_1"/>
<accession>A0A0C3QM13</accession>
<dbReference type="EMBL" id="KN822945">
    <property type="protein sequence ID" value="KIO33895.1"/>
    <property type="molecule type" value="Genomic_DNA"/>
</dbReference>
<protein>
    <submittedName>
        <fullName evidence="2">Uncharacterized protein</fullName>
    </submittedName>
</protein>
<dbReference type="OrthoDB" id="10423542at2759"/>
<proteinExistence type="predicted"/>
<evidence type="ECO:0000313" key="2">
    <source>
        <dbReference type="EMBL" id="KIO33895.1"/>
    </source>
</evidence>
<sequence length="172" mass="19403">MAHIHYGRDVPESVIMRTPTYPLSVPMTRLKKSRRSDPLFQRTPSARNSSRAASSYSTALSLEDFMAKDVFNCRCCRNSLHSLPEPVEQVTSSEGSVQPGEPEYDGSLRYPDYDQKAFEAAWRRRGIEREGSGSAAVEQAESTAREPVRVQGWMRKVTRKAFSFGKRVPAEN</sequence>
<name>A0A0C3QM13_9AGAM</name>
<dbReference type="AlphaFoldDB" id="A0A0C3QM13"/>
<evidence type="ECO:0000313" key="3">
    <source>
        <dbReference type="Proteomes" id="UP000054248"/>
    </source>
</evidence>
<reference evidence="3" key="2">
    <citation type="submission" date="2015-01" db="EMBL/GenBank/DDBJ databases">
        <title>Evolutionary Origins and Diversification of the Mycorrhizal Mutualists.</title>
        <authorList>
            <consortium name="DOE Joint Genome Institute"/>
            <consortium name="Mycorrhizal Genomics Consortium"/>
            <person name="Kohler A."/>
            <person name="Kuo A."/>
            <person name="Nagy L.G."/>
            <person name="Floudas D."/>
            <person name="Copeland A."/>
            <person name="Barry K.W."/>
            <person name="Cichocki N."/>
            <person name="Veneault-Fourrey C."/>
            <person name="LaButti K."/>
            <person name="Lindquist E.A."/>
            <person name="Lipzen A."/>
            <person name="Lundell T."/>
            <person name="Morin E."/>
            <person name="Murat C."/>
            <person name="Riley R."/>
            <person name="Ohm R."/>
            <person name="Sun H."/>
            <person name="Tunlid A."/>
            <person name="Henrissat B."/>
            <person name="Grigoriev I.V."/>
            <person name="Hibbett D.S."/>
            <person name="Martin F."/>
        </authorList>
    </citation>
    <scope>NUCLEOTIDE SEQUENCE [LARGE SCALE GENOMIC DNA]</scope>
    <source>
        <strain evidence="3">MUT 4182</strain>
    </source>
</reference>
<feature type="region of interest" description="Disordered" evidence="1">
    <location>
        <begin position="32"/>
        <end position="53"/>
    </location>
</feature>
<organism evidence="2 3">
    <name type="scientific">Tulasnella calospora MUT 4182</name>
    <dbReference type="NCBI Taxonomy" id="1051891"/>
    <lineage>
        <taxon>Eukaryota</taxon>
        <taxon>Fungi</taxon>
        <taxon>Dikarya</taxon>
        <taxon>Basidiomycota</taxon>
        <taxon>Agaricomycotina</taxon>
        <taxon>Agaricomycetes</taxon>
        <taxon>Cantharellales</taxon>
        <taxon>Tulasnellaceae</taxon>
        <taxon>Tulasnella</taxon>
    </lineage>
</organism>
<evidence type="ECO:0000256" key="1">
    <source>
        <dbReference type="SAM" id="MobiDB-lite"/>
    </source>
</evidence>
<feature type="region of interest" description="Disordered" evidence="1">
    <location>
        <begin position="84"/>
        <end position="109"/>
    </location>
</feature>
<reference evidence="2 3" key="1">
    <citation type="submission" date="2014-04" db="EMBL/GenBank/DDBJ databases">
        <authorList>
            <consortium name="DOE Joint Genome Institute"/>
            <person name="Kuo A."/>
            <person name="Girlanda M."/>
            <person name="Perotto S."/>
            <person name="Kohler A."/>
            <person name="Nagy L.G."/>
            <person name="Floudas D."/>
            <person name="Copeland A."/>
            <person name="Barry K.W."/>
            <person name="Cichocki N."/>
            <person name="Veneault-Fourrey C."/>
            <person name="LaButti K."/>
            <person name="Lindquist E.A."/>
            <person name="Lipzen A."/>
            <person name="Lundell T."/>
            <person name="Morin E."/>
            <person name="Murat C."/>
            <person name="Sun H."/>
            <person name="Tunlid A."/>
            <person name="Henrissat B."/>
            <person name="Grigoriev I.V."/>
            <person name="Hibbett D.S."/>
            <person name="Martin F."/>
            <person name="Nordberg H.P."/>
            <person name="Cantor M.N."/>
            <person name="Hua S.X."/>
        </authorList>
    </citation>
    <scope>NUCLEOTIDE SEQUENCE [LARGE SCALE GENOMIC DNA]</scope>
    <source>
        <strain evidence="2 3">MUT 4182</strain>
    </source>
</reference>